<dbReference type="EMBL" id="CP012342">
    <property type="protein sequence ID" value="AKV58280.1"/>
    <property type="molecule type" value="Genomic_DNA"/>
</dbReference>
<reference evidence="1 2" key="1">
    <citation type="submission" date="2015-08" db="EMBL/GenBank/DDBJ databases">
        <authorList>
            <person name="Babu N.S."/>
            <person name="Beckwith C.J."/>
            <person name="Beseler K.G."/>
            <person name="Brison A."/>
            <person name="Carone J.V."/>
            <person name="Caskin T.P."/>
            <person name="Diamond M."/>
            <person name="Durham M.E."/>
            <person name="Foxe J.M."/>
            <person name="Go M."/>
            <person name="Henderson B.A."/>
            <person name="Jones I.B."/>
            <person name="McGettigan J.A."/>
            <person name="Micheletti S.J."/>
            <person name="Nasrallah M.E."/>
            <person name="Ortiz D."/>
            <person name="Piller C.R."/>
            <person name="Privatt S.R."/>
            <person name="Schneider S.L."/>
            <person name="Sharp S."/>
            <person name="Smith T.C."/>
            <person name="Stanton J.D."/>
            <person name="Ullery H.E."/>
            <person name="Wilson R.J."/>
            <person name="Serrano M.G."/>
            <person name="Buck G."/>
            <person name="Lee V."/>
            <person name="Wang Y."/>
            <person name="Carvalho R."/>
            <person name="Voegtly L."/>
            <person name="Shi R."/>
            <person name="Duckworth R."/>
            <person name="Johnson A."/>
            <person name="Loviza R."/>
            <person name="Walstead R."/>
            <person name="Shah Z."/>
            <person name="Kiflezghi M."/>
            <person name="Wade K."/>
            <person name="Ball S.L."/>
            <person name="Bradley K.W."/>
            <person name="Asai D.J."/>
            <person name="Bowman C.A."/>
            <person name="Russell D.A."/>
            <person name="Pope W.H."/>
            <person name="Jacobs-Sera D."/>
            <person name="Hendrix R.W."/>
            <person name="Hatfull G.F."/>
        </authorList>
    </citation>
    <scope>NUCLEOTIDE SEQUENCE [LARGE SCALE GENOMIC DNA]</scope>
    <source>
        <strain evidence="1 2">PUDD_83A45</strain>
    </source>
</reference>
<dbReference type="RefSeq" id="WP_052204071.1">
    <property type="nucleotide sequence ID" value="NZ_BAAAGW010000006.1"/>
</dbReference>
<dbReference type="InterPro" id="IPR001387">
    <property type="entry name" value="Cro/C1-type_HTH"/>
</dbReference>
<dbReference type="SMART" id="SM00530">
    <property type="entry name" value="HTH_XRE"/>
    <property type="match status" value="1"/>
</dbReference>
<dbReference type="Proteomes" id="UP000060016">
    <property type="component" value="Chromosome"/>
</dbReference>
<dbReference type="PATRIC" id="fig|156976.3.peg.566"/>
<gene>
    <name evidence="1" type="ORF">AK829_02870</name>
</gene>
<dbReference type="PROSITE" id="PS50943">
    <property type="entry name" value="HTH_CROC1"/>
    <property type="match status" value="1"/>
</dbReference>
<dbReference type="AlphaFoldDB" id="A0A0K1RA28"/>
<organism evidence="1 2">
    <name type="scientific">Corynebacterium riegelii</name>
    <dbReference type="NCBI Taxonomy" id="156976"/>
    <lineage>
        <taxon>Bacteria</taxon>
        <taxon>Bacillati</taxon>
        <taxon>Actinomycetota</taxon>
        <taxon>Actinomycetes</taxon>
        <taxon>Mycobacteriales</taxon>
        <taxon>Corynebacteriaceae</taxon>
        <taxon>Corynebacterium</taxon>
    </lineage>
</organism>
<dbReference type="KEGG" id="crie:AK829_02870"/>
<evidence type="ECO:0000313" key="1">
    <source>
        <dbReference type="EMBL" id="AKV58280.1"/>
    </source>
</evidence>
<sequence length="102" mass="11079">MRYTPTPVRRGMRAIGEHVRIQRKLLGLTGSMVAERAGISPTTLSKLENGQGAGLDATLAVLNVLGLLDRVVTASDPYLTDVGRLRAAEQLPERVRTPKPDF</sequence>
<dbReference type="STRING" id="156976.AK829_02870"/>
<accession>A0A0K1RA28</accession>
<dbReference type="InterPro" id="IPR010982">
    <property type="entry name" value="Lambda_DNA-bd_dom_sf"/>
</dbReference>
<dbReference type="SUPFAM" id="SSF47413">
    <property type="entry name" value="lambda repressor-like DNA-binding domains"/>
    <property type="match status" value="1"/>
</dbReference>
<keyword evidence="2" id="KW-1185">Reference proteome</keyword>
<evidence type="ECO:0000313" key="2">
    <source>
        <dbReference type="Proteomes" id="UP000060016"/>
    </source>
</evidence>
<protein>
    <submittedName>
        <fullName evidence="1">XRE family transcriptional regulator</fullName>
    </submittedName>
</protein>
<dbReference type="Pfam" id="PF01381">
    <property type="entry name" value="HTH_3"/>
    <property type="match status" value="1"/>
</dbReference>
<name>A0A0K1RA28_9CORY</name>
<dbReference type="GO" id="GO:0003677">
    <property type="term" value="F:DNA binding"/>
    <property type="evidence" value="ECO:0007669"/>
    <property type="project" value="InterPro"/>
</dbReference>
<dbReference type="Gene3D" id="1.10.260.40">
    <property type="entry name" value="lambda repressor-like DNA-binding domains"/>
    <property type="match status" value="1"/>
</dbReference>
<proteinExistence type="predicted"/>
<dbReference type="CDD" id="cd00093">
    <property type="entry name" value="HTH_XRE"/>
    <property type="match status" value="1"/>
</dbReference>